<reference evidence="3" key="1">
    <citation type="submission" date="2021-03" db="EMBL/GenBank/DDBJ databases">
        <authorList>
            <person name="Wang G."/>
        </authorList>
    </citation>
    <scope>NUCLEOTIDE SEQUENCE</scope>
    <source>
        <strain evidence="3">KCTC 12899</strain>
    </source>
</reference>
<evidence type="ECO:0008006" key="5">
    <source>
        <dbReference type="Google" id="ProtNLM"/>
    </source>
</evidence>
<evidence type="ECO:0000256" key="2">
    <source>
        <dbReference type="PIRSR" id="PIRSR007531-2"/>
    </source>
</evidence>
<dbReference type="InterPro" id="IPR012853">
    <property type="entry name" value="CPT"/>
</dbReference>
<dbReference type="Proteomes" id="UP000664417">
    <property type="component" value="Unassembled WGS sequence"/>
</dbReference>
<feature type="binding site" evidence="2">
    <location>
        <begin position="12"/>
        <end position="19"/>
    </location>
    <ligand>
        <name>ATP</name>
        <dbReference type="ChEBI" id="CHEBI:30616"/>
    </ligand>
</feature>
<dbReference type="InterPro" id="IPR027417">
    <property type="entry name" value="P-loop_NTPase"/>
</dbReference>
<evidence type="ECO:0000313" key="3">
    <source>
        <dbReference type="EMBL" id="MBO1319295.1"/>
    </source>
</evidence>
<dbReference type="AlphaFoldDB" id="A0A8J7QFY9"/>
<dbReference type="Gene3D" id="3.40.50.300">
    <property type="entry name" value="P-loop containing nucleotide triphosphate hydrolases"/>
    <property type="match status" value="1"/>
</dbReference>
<evidence type="ECO:0000256" key="1">
    <source>
        <dbReference type="PIRSR" id="PIRSR007531-1"/>
    </source>
</evidence>
<dbReference type="Pfam" id="PF07931">
    <property type="entry name" value="CPT"/>
    <property type="match status" value="1"/>
</dbReference>
<proteinExistence type="predicted"/>
<sequence>MIQEGTIILINGTSCSGKTTLAREIQGAARKPYIATGHDDFLPMFPGSYVGIDKKVQPEIAQWPEPGSARSSLGYEVRVTQEGEPPEFHFYAGPAGWRMLAGMHRAFATMAREGNNLVIADVMTEVLLYDYCAALKDIQTVYLIGINCPLDVLEHREATHANRTVGGARMQLAKMRRPGEYDFTVDSGRDTPGECARQVLAYIADNPPAAFPSLAERYGDFKVDQFPVALW</sequence>
<evidence type="ECO:0000313" key="4">
    <source>
        <dbReference type="Proteomes" id="UP000664417"/>
    </source>
</evidence>
<feature type="active site" evidence="1">
    <location>
        <position position="39"/>
    </location>
</feature>
<protein>
    <recommendedName>
        <fullName evidence="5">Chloramphenicol 3-O phosphotransferase</fullName>
    </recommendedName>
</protein>
<dbReference type="GO" id="GO:0016740">
    <property type="term" value="F:transferase activity"/>
    <property type="evidence" value="ECO:0007669"/>
    <property type="project" value="InterPro"/>
</dbReference>
<dbReference type="RefSeq" id="WP_207859116.1">
    <property type="nucleotide sequence ID" value="NZ_JAFREP010000010.1"/>
</dbReference>
<dbReference type="SUPFAM" id="SSF52540">
    <property type="entry name" value="P-loop containing nucleoside triphosphate hydrolases"/>
    <property type="match status" value="1"/>
</dbReference>
<keyword evidence="4" id="KW-1185">Reference proteome</keyword>
<name>A0A8J7QFY9_9BACT</name>
<dbReference type="GO" id="GO:0005524">
    <property type="term" value="F:ATP binding"/>
    <property type="evidence" value="ECO:0007669"/>
    <property type="project" value="InterPro"/>
</dbReference>
<accession>A0A8J7QFY9</accession>
<organism evidence="3 4">
    <name type="scientific">Acanthopleuribacter pedis</name>
    <dbReference type="NCBI Taxonomy" id="442870"/>
    <lineage>
        <taxon>Bacteria</taxon>
        <taxon>Pseudomonadati</taxon>
        <taxon>Acidobacteriota</taxon>
        <taxon>Holophagae</taxon>
        <taxon>Acanthopleuribacterales</taxon>
        <taxon>Acanthopleuribacteraceae</taxon>
        <taxon>Acanthopleuribacter</taxon>
    </lineage>
</organism>
<dbReference type="PIRSF" id="PIRSF007531">
    <property type="entry name" value="CPT"/>
    <property type="match status" value="1"/>
</dbReference>
<comment type="caution">
    <text evidence="3">The sequence shown here is derived from an EMBL/GenBank/DDBJ whole genome shotgun (WGS) entry which is preliminary data.</text>
</comment>
<dbReference type="EMBL" id="JAFREP010000010">
    <property type="protein sequence ID" value="MBO1319295.1"/>
    <property type="molecule type" value="Genomic_DNA"/>
</dbReference>
<gene>
    <name evidence="3" type="ORF">J3U88_12555</name>
</gene>